<dbReference type="SUPFAM" id="SSF52047">
    <property type="entry name" value="RNI-like"/>
    <property type="match status" value="1"/>
</dbReference>
<reference evidence="2" key="1">
    <citation type="submission" date="2014-04" db="EMBL/GenBank/DDBJ databases">
        <title>Evolutionary Origins and Diversification of the Mycorrhizal Mutualists.</title>
        <authorList>
            <consortium name="DOE Joint Genome Institute"/>
            <consortium name="Mycorrhizal Genomics Consortium"/>
            <person name="Kohler A."/>
            <person name="Kuo A."/>
            <person name="Nagy L.G."/>
            <person name="Floudas D."/>
            <person name="Copeland A."/>
            <person name="Barry K.W."/>
            <person name="Cichocki N."/>
            <person name="Veneault-Fourrey C."/>
            <person name="LaButti K."/>
            <person name="Lindquist E.A."/>
            <person name="Lipzen A."/>
            <person name="Lundell T."/>
            <person name="Morin E."/>
            <person name="Murat C."/>
            <person name="Riley R."/>
            <person name="Ohm R."/>
            <person name="Sun H."/>
            <person name="Tunlid A."/>
            <person name="Henrissat B."/>
            <person name="Grigoriev I.V."/>
            <person name="Hibbett D.S."/>
            <person name="Martin F."/>
        </authorList>
    </citation>
    <scope>NUCLEOTIDE SEQUENCE [LARGE SCALE GENOMIC DNA]</scope>
    <source>
        <strain evidence="2">FD-334 SS-4</strain>
    </source>
</reference>
<proteinExistence type="predicted"/>
<sequence>MSRLNLDILYDIVAEVARFDSKDSRAILLSLALSCRTVNDSIRPILFSKVHWPHPNKHDASTGLLFFPEALWPYFRTFHFDWPDHWPDASPPRWGEKPGVSVYYPKHLDKLEDALPRMRNIHTFQLTCPFDPPTRLLRNLVCCTNITDLRITDTPLTTLILPTPPTSFNLTHLTLTSVAEAVRMGEGPYDRRYQNIAYFMRGYRKKYLDRSGELSSTVGSVMFAAQRFFTALCRTDCLQYLQLSALFIGVKELWNADWPCLQTLVLTGPPPAAFYDIAALVGRIPRLKDLRVLLSTTKYAETRPERGPFAMLARTEGAAPVPAAAYGQLTALALSNAFNTKGVLKHTPSLRRLAVCAIMSPPRMPIALRNPEIEELMTELEAGGGGENLVQIRLISEEDLDPKFFVKLRRVCPKLEVVEIERCGYQEAQDPAEWADYGDAFATYEHLRELRVPMPFQGCEELGHEHAQMNNNNPACTRAFRKPCASYLASRIPSLRRVGLEYRARTMQRYEDRWLDFDIVRLHGGAHRVVELGPSWYQFPEVWAPTTLHE</sequence>
<dbReference type="OrthoDB" id="2747524at2759"/>
<gene>
    <name evidence="1" type="ORF">HYPSUDRAFT_66971</name>
</gene>
<keyword evidence="2" id="KW-1185">Reference proteome</keyword>
<dbReference type="EMBL" id="KN817549">
    <property type="protein sequence ID" value="KJA22498.1"/>
    <property type="molecule type" value="Genomic_DNA"/>
</dbReference>
<dbReference type="Proteomes" id="UP000054270">
    <property type="component" value="Unassembled WGS sequence"/>
</dbReference>
<dbReference type="STRING" id="945553.A0A0D2MFW1"/>
<dbReference type="AlphaFoldDB" id="A0A0D2MFW1"/>
<protein>
    <submittedName>
        <fullName evidence="1">Uncharacterized protein</fullName>
    </submittedName>
</protein>
<dbReference type="OMA" id="EIERCGY"/>
<accession>A0A0D2MFW1</accession>
<organism evidence="1 2">
    <name type="scientific">Hypholoma sublateritium (strain FD-334 SS-4)</name>
    <dbReference type="NCBI Taxonomy" id="945553"/>
    <lineage>
        <taxon>Eukaryota</taxon>
        <taxon>Fungi</taxon>
        <taxon>Dikarya</taxon>
        <taxon>Basidiomycota</taxon>
        <taxon>Agaricomycotina</taxon>
        <taxon>Agaricomycetes</taxon>
        <taxon>Agaricomycetidae</taxon>
        <taxon>Agaricales</taxon>
        <taxon>Agaricineae</taxon>
        <taxon>Strophariaceae</taxon>
        <taxon>Hypholoma</taxon>
    </lineage>
</organism>
<name>A0A0D2MFW1_HYPSF</name>
<evidence type="ECO:0000313" key="2">
    <source>
        <dbReference type="Proteomes" id="UP000054270"/>
    </source>
</evidence>
<evidence type="ECO:0000313" key="1">
    <source>
        <dbReference type="EMBL" id="KJA22498.1"/>
    </source>
</evidence>